<sequence length="236" mass="26401">MVIAIHGSVMVNILAIVPAYNEAQCIKNTIEELTACCPNIDYLVINDGSRDNTADICRREHFNYLNVPINCGLSSGFQAGMKYAHRHGYEAVVQFDADGQHRPESIMPMYEHMQITNADIVIASRFCDGTRPTGARGAGSKLISALIKLFAHVKIYDPTSGMRMFNAKLINAYAHSFDLAPEPDALAFFARKGAHIEEIPTVMRERQGGESYFNLKSIIAYMSRTCLSIILFQWFR</sequence>
<dbReference type="GO" id="GO:0016740">
    <property type="term" value="F:transferase activity"/>
    <property type="evidence" value="ECO:0007669"/>
    <property type="project" value="UniProtKB-KW"/>
</dbReference>
<gene>
    <name evidence="3" type="ORF">HMPREF3192_00201</name>
</gene>
<organism evidence="3 4">
    <name type="scientific">Atopobium deltae</name>
    <dbReference type="NCBI Taxonomy" id="1393034"/>
    <lineage>
        <taxon>Bacteria</taxon>
        <taxon>Bacillati</taxon>
        <taxon>Actinomycetota</taxon>
        <taxon>Coriobacteriia</taxon>
        <taxon>Coriobacteriales</taxon>
        <taxon>Atopobiaceae</taxon>
        <taxon>Atopobium</taxon>
    </lineage>
</organism>
<dbReference type="EMBL" id="LSCR01000002">
    <property type="protein sequence ID" value="KXB35550.1"/>
    <property type="molecule type" value="Genomic_DNA"/>
</dbReference>
<dbReference type="InterPro" id="IPR001173">
    <property type="entry name" value="Glyco_trans_2-like"/>
</dbReference>
<keyword evidence="4" id="KW-1185">Reference proteome</keyword>
<evidence type="ECO:0000313" key="4">
    <source>
        <dbReference type="Proteomes" id="UP000070675"/>
    </source>
</evidence>
<feature type="domain" description="Glycosyltransferase 2-like" evidence="2">
    <location>
        <begin position="16"/>
        <end position="171"/>
    </location>
</feature>
<dbReference type="STRING" id="1393034.HMPREF3192_00201"/>
<dbReference type="InterPro" id="IPR029044">
    <property type="entry name" value="Nucleotide-diphossugar_trans"/>
</dbReference>
<dbReference type="Pfam" id="PF00535">
    <property type="entry name" value="Glycos_transf_2"/>
    <property type="match status" value="1"/>
</dbReference>
<comment type="caution">
    <text evidence="3">The sequence shown here is derived from an EMBL/GenBank/DDBJ whole genome shotgun (WGS) entry which is preliminary data.</text>
</comment>
<reference evidence="4" key="1">
    <citation type="submission" date="2016-01" db="EMBL/GenBank/DDBJ databases">
        <authorList>
            <person name="Mitreva M."/>
            <person name="Pepin K.H."/>
            <person name="Mihindukulasuriya K.A."/>
            <person name="Fulton R."/>
            <person name="Fronick C."/>
            <person name="O'Laughlin M."/>
            <person name="Miner T."/>
            <person name="Herter B."/>
            <person name="Rosa B.A."/>
            <person name="Cordes M."/>
            <person name="Tomlinson C."/>
            <person name="Wollam A."/>
            <person name="Palsikar V.B."/>
            <person name="Mardis E.R."/>
            <person name="Wilson R.K."/>
        </authorList>
    </citation>
    <scope>NUCLEOTIDE SEQUENCE [LARGE SCALE GENOMIC DNA]</scope>
    <source>
        <strain evidence="4">DNF00019</strain>
    </source>
</reference>
<dbReference type="PATRIC" id="fig|1393034.3.peg.196"/>
<dbReference type="CDD" id="cd04179">
    <property type="entry name" value="DPM_DPG-synthase_like"/>
    <property type="match status" value="1"/>
</dbReference>
<evidence type="ECO:0000313" key="3">
    <source>
        <dbReference type="EMBL" id="KXB35550.1"/>
    </source>
</evidence>
<protein>
    <submittedName>
        <fullName evidence="3">Glycosyltransferase, group 2 family protein</fullName>
    </submittedName>
</protein>
<evidence type="ECO:0000256" key="1">
    <source>
        <dbReference type="ARBA" id="ARBA00006739"/>
    </source>
</evidence>
<dbReference type="AlphaFoldDB" id="A0A133XX80"/>
<accession>A0A133XX80</accession>
<dbReference type="SUPFAM" id="SSF53448">
    <property type="entry name" value="Nucleotide-diphospho-sugar transferases"/>
    <property type="match status" value="1"/>
</dbReference>
<dbReference type="Gene3D" id="3.90.550.10">
    <property type="entry name" value="Spore Coat Polysaccharide Biosynthesis Protein SpsA, Chain A"/>
    <property type="match status" value="1"/>
</dbReference>
<dbReference type="PANTHER" id="PTHR48090">
    <property type="entry name" value="UNDECAPRENYL-PHOSPHATE 4-DEOXY-4-FORMAMIDO-L-ARABINOSE TRANSFERASE-RELATED"/>
    <property type="match status" value="1"/>
</dbReference>
<comment type="similarity">
    <text evidence="1">Belongs to the glycosyltransferase 2 family.</text>
</comment>
<name>A0A133XX80_9ACTN</name>
<dbReference type="InterPro" id="IPR050256">
    <property type="entry name" value="Glycosyltransferase_2"/>
</dbReference>
<proteinExistence type="inferred from homology"/>
<dbReference type="PANTHER" id="PTHR48090:SF6">
    <property type="entry name" value="SLR5056 PROTEIN"/>
    <property type="match status" value="1"/>
</dbReference>
<dbReference type="Proteomes" id="UP000070675">
    <property type="component" value="Unassembled WGS sequence"/>
</dbReference>
<keyword evidence="3" id="KW-0808">Transferase</keyword>
<evidence type="ECO:0000259" key="2">
    <source>
        <dbReference type="Pfam" id="PF00535"/>
    </source>
</evidence>